<evidence type="ECO:0000256" key="1">
    <source>
        <dbReference type="SAM" id="MobiDB-lite"/>
    </source>
</evidence>
<proteinExistence type="predicted"/>
<feature type="compositionally biased region" description="Polar residues" evidence="1">
    <location>
        <begin position="60"/>
        <end position="69"/>
    </location>
</feature>
<feature type="region of interest" description="Disordered" evidence="1">
    <location>
        <begin position="36"/>
        <end position="69"/>
    </location>
</feature>
<feature type="non-terminal residue" evidence="2">
    <location>
        <position position="69"/>
    </location>
</feature>
<dbReference type="Proteomes" id="UP001479290">
    <property type="component" value="Unassembled WGS sequence"/>
</dbReference>
<protein>
    <submittedName>
        <fullName evidence="2">Uncharacterized protein</fullName>
    </submittedName>
</protein>
<dbReference type="EMBL" id="JAWDJR010000022">
    <property type="protein sequence ID" value="KAK9953738.1"/>
    <property type="molecule type" value="Genomic_DNA"/>
</dbReference>
<organism evidence="2 3">
    <name type="scientific">Culter alburnus</name>
    <name type="common">Topmouth culter</name>
    <dbReference type="NCBI Taxonomy" id="194366"/>
    <lineage>
        <taxon>Eukaryota</taxon>
        <taxon>Metazoa</taxon>
        <taxon>Chordata</taxon>
        <taxon>Craniata</taxon>
        <taxon>Vertebrata</taxon>
        <taxon>Euteleostomi</taxon>
        <taxon>Actinopterygii</taxon>
        <taxon>Neopterygii</taxon>
        <taxon>Teleostei</taxon>
        <taxon>Ostariophysi</taxon>
        <taxon>Cypriniformes</taxon>
        <taxon>Xenocyprididae</taxon>
        <taxon>Xenocypridinae</taxon>
        <taxon>Culter</taxon>
    </lineage>
</organism>
<gene>
    <name evidence="2" type="ORF">ABG768_015866</name>
</gene>
<keyword evidence="3" id="KW-1185">Reference proteome</keyword>
<dbReference type="AlphaFoldDB" id="A0AAW1YZ06"/>
<evidence type="ECO:0000313" key="2">
    <source>
        <dbReference type="EMBL" id="KAK9953738.1"/>
    </source>
</evidence>
<reference evidence="2 3" key="1">
    <citation type="submission" date="2024-05" db="EMBL/GenBank/DDBJ databases">
        <title>A high-quality chromosomal-level genome assembly of Topmouth culter (Culter alburnus).</title>
        <authorList>
            <person name="Zhao H."/>
        </authorList>
    </citation>
    <scope>NUCLEOTIDE SEQUENCE [LARGE SCALE GENOMIC DNA]</scope>
    <source>
        <strain evidence="2">CATC2023</strain>
        <tissue evidence="2">Muscle</tissue>
    </source>
</reference>
<sequence>MAQRERGRKRGCEEVTSSAWAEKRWRLELKNKRWSLKSTADASSLSESSPQHCPPGRSHLPSNPGQRTH</sequence>
<feature type="compositionally biased region" description="Low complexity" evidence="1">
    <location>
        <begin position="38"/>
        <end position="49"/>
    </location>
</feature>
<accession>A0AAW1YZ06</accession>
<name>A0AAW1YZ06_CULAL</name>
<evidence type="ECO:0000313" key="3">
    <source>
        <dbReference type="Proteomes" id="UP001479290"/>
    </source>
</evidence>
<comment type="caution">
    <text evidence="2">The sequence shown here is derived from an EMBL/GenBank/DDBJ whole genome shotgun (WGS) entry which is preliminary data.</text>
</comment>